<protein>
    <submittedName>
        <fullName evidence="2">Uncharacterized protein</fullName>
    </submittedName>
</protein>
<name>A0AA40KP35_9HYME</name>
<accession>A0AA40KP35</accession>
<evidence type="ECO:0000256" key="1">
    <source>
        <dbReference type="SAM" id="MobiDB-lite"/>
    </source>
</evidence>
<feature type="region of interest" description="Disordered" evidence="1">
    <location>
        <begin position="78"/>
        <end position="154"/>
    </location>
</feature>
<dbReference type="Proteomes" id="UP001177670">
    <property type="component" value="Unassembled WGS sequence"/>
</dbReference>
<organism evidence="2 3">
    <name type="scientific">Melipona bicolor</name>
    <dbReference type="NCBI Taxonomy" id="60889"/>
    <lineage>
        <taxon>Eukaryota</taxon>
        <taxon>Metazoa</taxon>
        <taxon>Ecdysozoa</taxon>
        <taxon>Arthropoda</taxon>
        <taxon>Hexapoda</taxon>
        <taxon>Insecta</taxon>
        <taxon>Pterygota</taxon>
        <taxon>Neoptera</taxon>
        <taxon>Endopterygota</taxon>
        <taxon>Hymenoptera</taxon>
        <taxon>Apocrita</taxon>
        <taxon>Aculeata</taxon>
        <taxon>Apoidea</taxon>
        <taxon>Anthophila</taxon>
        <taxon>Apidae</taxon>
        <taxon>Melipona</taxon>
    </lineage>
</organism>
<comment type="caution">
    <text evidence="2">The sequence shown here is derived from an EMBL/GenBank/DDBJ whole genome shotgun (WGS) entry which is preliminary data.</text>
</comment>
<sequence>MTPGCLVGAEDEDGELERIVRSRGTDEGERRTGRTKSLSDVFRYWVDSVRYGRPLSRLSKCKIDLDLQRRKRVKRGIGGNRGGVWQSVTRELPGLPGESRPKESLTPEDTGRLGGSFLRSLVRGRSQSRAPNRKREDATLSVGVDTRHGASQSPGAVVRRLLPGSTLEDASPSETTTFRKDGSVWLTTTSPHTTFCGNRRDRNSGRRVPVCETVSAKSYAQAPSLLARYAPRGRLRLGDIAKKVFLLNRTEQFCSTKPFSTANTRRWRNRALICALVAEKEVTTVWFLVRQKQKEKKRSRKS</sequence>
<evidence type="ECO:0000313" key="3">
    <source>
        <dbReference type="Proteomes" id="UP001177670"/>
    </source>
</evidence>
<gene>
    <name evidence="2" type="ORF">K0M31_004078</name>
</gene>
<proteinExistence type="predicted"/>
<dbReference type="EMBL" id="JAHYIQ010000012">
    <property type="protein sequence ID" value="KAK1127546.1"/>
    <property type="molecule type" value="Genomic_DNA"/>
</dbReference>
<keyword evidence="3" id="KW-1185">Reference proteome</keyword>
<feature type="compositionally biased region" description="Basic and acidic residues" evidence="1">
    <location>
        <begin position="99"/>
        <end position="111"/>
    </location>
</feature>
<reference evidence="2" key="1">
    <citation type="submission" date="2021-10" db="EMBL/GenBank/DDBJ databases">
        <title>Melipona bicolor Genome sequencing and assembly.</title>
        <authorList>
            <person name="Araujo N.S."/>
            <person name="Arias M.C."/>
        </authorList>
    </citation>
    <scope>NUCLEOTIDE SEQUENCE</scope>
    <source>
        <strain evidence="2">USP_2M_L1-L4_2017</strain>
        <tissue evidence="2">Whole body</tissue>
    </source>
</reference>
<evidence type="ECO:0000313" key="2">
    <source>
        <dbReference type="EMBL" id="KAK1127546.1"/>
    </source>
</evidence>
<dbReference type="AlphaFoldDB" id="A0AA40KP35"/>